<dbReference type="GO" id="GO:0000978">
    <property type="term" value="F:RNA polymerase II cis-regulatory region sequence-specific DNA binding"/>
    <property type="evidence" value="ECO:0007669"/>
    <property type="project" value="TreeGrafter"/>
</dbReference>
<comment type="caution">
    <text evidence="5">The sequence shown here is derived from an EMBL/GenBank/DDBJ whole genome shotgun (WGS) entry which is preliminary data.</text>
</comment>
<dbReference type="InterPro" id="IPR001005">
    <property type="entry name" value="SANT/Myb"/>
</dbReference>
<gene>
    <name evidence="5" type="ORF">TUBRATIS_22380</name>
</gene>
<organism evidence="5 6">
    <name type="scientific">Tubulinosema ratisbonensis</name>
    <dbReference type="NCBI Taxonomy" id="291195"/>
    <lineage>
        <taxon>Eukaryota</taxon>
        <taxon>Fungi</taxon>
        <taxon>Fungi incertae sedis</taxon>
        <taxon>Microsporidia</taxon>
        <taxon>Tubulinosematoidea</taxon>
        <taxon>Tubulinosematidae</taxon>
        <taxon>Tubulinosema</taxon>
    </lineage>
</organism>
<dbReference type="SUPFAM" id="SSF46689">
    <property type="entry name" value="Homeodomain-like"/>
    <property type="match status" value="1"/>
</dbReference>
<accession>A0A437AJI0</accession>
<keyword evidence="6" id="KW-1185">Reference proteome</keyword>
<dbReference type="Pfam" id="PF00249">
    <property type="entry name" value="Myb_DNA-binding"/>
    <property type="match status" value="1"/>
</dbReference>
<proteinExistence type="predicted"/>
<dbReference type="Proteomes" id="UP000282876">
    <property type="component" value="Unassembled WGS sequence"/>
</dbReference>
<dbReference type="GO" id="GO:0005634">
    <property type="term" value="C:nucleus"/>
    <property type="evidence" value="ECO:0007669"/>
    <property type="project" value="UniProtKB-SubCell"/>
</dbReference>
<comment type="subcellular location">
    <subcellularLocation>
        <location evidence="1">Nucleus</location>
    </subcellularLocation>
</comment>
<reference evidence="5 6" key="1">
    <citation type="submission" date="2018-10" db="EMBL/GenBank/DDBJ databases">
        <title>Draft genome sequence of the microsporidian Tubulinosema ratisbonensis.</title>
        <authorList>
            <person name="Polonais V."/>
            <person name="Peyretaillade E."/>
            <person name="Niehus S."/>
            <person name="Wawrzyniak I."/>
            <person name="Franchet A."/>
            <person name="Gaspin C."/>
            <person name="Reichstadt M."/>
            <person name="Belser C."/>
            <person name="Labadie K."/>
            <person name="Delbac F."/>
            <person name="Ferrandon D."/>
        </authorList>
    </citation>
    <scope>NUCLEOTIDE SEQUENCE [LARGE SCALE GENOMIC DNA]</scope>
    <source>
        <strain evidence="5 6">Franzen</strain>
    </source>
</reference>
<dbReference type="OrthoDB" id="2188957at2759"/>
<evidence type="ECO:0000256" key="2">
    <source>
        <dbReference type="ARBA" id="ARBA00023125"/>
    </source>
</evidence>
<dbReference type="AlphaFoldDB" id="A0A437AJI0"/>
<evidence type="ECO:0000313" key="6">
    <source>
        <dbReference type="Proteomes" id="UP000282876"/>
    </source>
</evidence>
<dbReference type="STRING" id="291195.A0A437AJI0"/>
<dbReference type="EMBL" id="RCSS01000573">
    <property type="protein sequence ID" value="RVD91314.1"/>
    <property type="molecule type" value="Genomic_DNA"/>
</dbReference>
<evidence type="ECO:0000256" key="3">
    <source>
        <dbReference type="ARBA" id="ARBA00023242"/>
    </source>
</evidence>
<keyword evidence="3" id="KW-0539">Nucleus</keyword>
<dbReference type="PANTHER" id="PTHR46380:SF2">
    <property type="entry name" value="CYCLIN-D-BINDING MYB-LIKE TRANSCRIPTION FACTOR 1"/>
    <property type="match status" value="1"/>
</dbReference>
<evidence type="ECO:0000259" key="4">
    <source>
        <dbReference type="PROSITE" id="PS50090"/>
    </source>
</evidence>
<dbReference type="PROSITE" id="PS50090">
    <property type="entry name" value="MYB_LIKE"/>
    <property type="match status" value="1"/>
</dbReference>
<name>A0A437AJI0_9MICR</name>
<sequence>MLTNNPKEQKLVDFLNNTFILHSEAKELTKNTSLVVKVGTFSNKEKLQINKEVNEFLAQNNLKMSDLQKCLMDYDRSFPLKDLSTFVASRMNFRTNHTIYAYIIYNFHPSTKKPWTKDEEVELLELVKKTNSNWKVIARKMLRNNKYLRKIYMTYFEEKVPKELILKLSTFYKIDLSEEEVSDLGKECTKIVKLKIEKKASDVYIWDDKTELKFCIAIFLNNYFTAQEIFSFLSQKYENKELKEGSFENISEILCNEFDNGFKSGRFDFLQEDILSEDIFWSNLRLELRLPTYTFQAKFRVICSINKIITYENLLAHILKLYKNMCIEKKKNELINELKAKKNKRAKEVK</sequence>
<keyword evidence="2" id="KW-0238">DNA-binding</keyword>
<dbReference type="Gene3D" id="1.10.10.60">
    <property type="entry name" value="Homeodomain-like"/>
    <property type="match status" value="1"/>
</dbReference>
<evidence type="ECO:0000313" key="5">
    <source>
        <dbReference type="EMBL" id="RVD91314.1"/>
    </source>
</evidence>
<dbReference type="PANTHER" id="PTHR46380">
    <property type="entry name" value="CYCLIN-D-BINDING MYB-LIKE TRANSCRIPTION FACTOR 1"/>
    <property type="match status" value="1"/>
</dbReference>
<dbReference type="SMART" id="SM00717">
    <property type="entry name" value="SANT"/>
    <property type="match status" value="1"/>
</dbReference>
<feature type="domain" description="Myb-like" evidence="4">
    <location>
        <begin position="112"/>
        <end position="156"/>
    </location>
</feature>
<evidence type="ECO:0000256" key="1">
    <source>
        <dbReference type="ARBA" id="ARBA00004123"/>
    </source>
</evidence>
<dbReference type="GO" id="GO:0000981">
    <property type="term" value="F:DNA-binding transcription factor activity, RNA polymerase II-specific"/>
    <property type="evidence" value="ECO:0007669"/>
    <property type="project" value="TreeGrafter"/>
</dbReference>
<protein>
    <recommendedName>
        <fullName evidence="4">Myb-like domain-containing protein</fullName>
    </recommendedName>
</protein>
<dbReference type="VEuPathDB" id="MicrosporidiaDB:TUBRATIS_22380"/>
<dbReference type="InterPro" id="IPR009057">
    <property type="entry name" value="Homeodomain-like_sf"/>
</dbReference>
<dbReference type="InterPro" id="IPR051651">
    <property type="entry name" value="DMTF1_DNA-bind_reg"/>
</dbReference>